<evidence type="ECO:0000256" key="10">
    <source>
        <dbReference type="SAM" id="MobiDB-lite"/>
    </source>
</evidence>
<dbReference type="InterPro" id="IPR029056">
    <property type="entry name" value="Ribokinase-like"/>
</dbReference>
<evidence type="ECO:0000256" key="9">
    <source>
        <dbReference type="ARBA" id="ARBA00022977"/>
    </source>
</evidence>
<protein>
    <submittedName>
        <fullName evidence="12">Hydroxymethylpyrimidine/phosphomethylpyrimidine kinase (Modular protein)</fullName>
        <ecNumber evidence="12">2.7.1.49</ecNumber>
        <ecNumber evidence="12">2.7.4.7</ecNumber>
    </submittedName>
</protein>
<dbReference type="FunFam" id="3.40.1190.20:FF:000003">
    <property type="entry name" value="Phosphomethylpyrimidine kinase ThiD"/>
    <property type="match status" value="1"/>
</dbReference>
<proteinExistence type="predicted"/>
<dbReference type="SUPFAM" id="SSF53613">
    <property type="entry name" value="Ribokinase-like"/>
    <property type="match status" value="1"/>
</dbReference>
<evidence type="ECO:0000256" key="7">
    <source>
        <dbReference type="ARBA" id="ARBA00022777"/>
    </source>
</evidence>
<dbReference type="STRING" id="1150864.MILUP08_46274"/>
<dbReference type="GO" id="GO:0009228">
    <property type="term" value="P:thiamine biosynthetic process"/>
    <property type="evidence" value="ECO:0007669"/>
    <property type="project" value="UniProtKB-KW"/>
</dbReference>
<reference evidence="13" key="1">
    <citation type="journal article" date="2012" name="J. Bacteriol.">
        <title>Genome Sequence of Micromonospora lupini Lupac 08, Isolated from Root Nodules of Lupinus angustifolius.</title>
        <authorList>
            <person name="Alonso-Vega P."/>
            <person name="Normand P."/>
            <person name="Bacigalupe R."/>
            <person name="Pujic P."/>
            <person name="Lajus A."/>
            <person name="Vallenet D."/>
            <person name="Carro L."/>
            <person name="Coll P."/>
            <person name="Trujillo M.E."/>
        </authorList>
    </citation>
    <scope>NUCLEOTIDE SEQUENCE [LARGE SCALE GENOMIC DNA]</scope>
    <source>
        <strain evidence="13">Lupac 08</strain>
    </source>
</reference>
<dbReference type="GO" id="GO:0009229">
    <property type="term" value="P:thiamine diphosphate biosynthetic process"/>
    <property type="evidence" value="ECO:0007669"/>
    <property type="project" value="UniProtKB-UniPathway"/>
</dbReference>
<dbReference type="Pfam" id="PF08543">
    <property type="entry name" value="Phos_pyr_kin"/>
    <property type="match status" value="1"/>
</dbReference>
<dbReference type="GO" id="GO:0008972">
    <property type="term" value="F:phosphomethylpyrimidine kinase activity"/>
    <property type="evidence" value="ECO:0007669"/>
    <property type="project" value="UniProtKB-EC"/>
</dbReference>
<keyword evidence="7 12" id="KW-0418">Kinase</keyword>
<dbReference type="GO" id="GO:0005524">
    <property type="term" value="F:ATP binding"/>
    <property type="evidence" value="ECO:0007669"/>
    <property type="project" value="UniProtKB-KW"/>
</dbReference>
<keyword evidence="6" id="KW-0547">Nucleotide-binding</keyword>
<dbReference type="CDD" id="cd01169">
    <property type="entry name" value="HMPP_kinase"/>
    <property type="match status" value="1"/>
</dbReference>
<comment type="caution">
    <text evidence="12">The sequence shown here is derived from an EMBL/GenBank/DDBJ whole genome shotgun (WGS) entry which is preliminary data.</text>
</comment>
<dbReference type="GO" id="GO:0008902">
    <property type="term" value="F:hydroxymethylpyrimidine kinase activity"/>
    <property type="evidence" value="ECO:0007669"/>
    <property type="project" value="UniProtKB-EC"/>
</dbReference>
<evidence type="ECO:0000256" key="2">
    <source>
        <dbReference type="ARBA" id="ARBA00000565"/>
    </source>
</evidence>
<keyword evidence="5 12" id="KW-0808">Transferase</keyword>
<dbReference type="eggNOG" id="COG0351">
    <property type="taxonomic scope" value="Bacteria"/>
</dbReference>
<sequence>MCRGGRRRSGSAGRDHASHRSRRNSGELDQRICQGGQLEAARKRARAHGGLPVRAAADRAHAGIKPDRPEWARSAAAPNRNQGKPVTPKTILTIAGSDSGGGAGIQADLKVFAALGAYGTSVLTAVTAQNTRGVDAVLPLPPRTVTEQLDSVLADFTVRAVKTGMLGTPAVADVVAQAARDGRLPQLVVDPVLVATSGHRLGVVGAVERLLPYARVATPNCAEAAAITGRPVDDLAGMVVAAEALAAGGPEHVVVTGGDLGGDEAVDVLHGGGVTTLLRGPRVDTRHTHGTGCSFSAAIAVRLALGDPVPAAVGAAKEYVLRALSGARSWELGAGRGPLDHFGWSA</sequence>
<evidence type="ECO:0000256" key="5">
    <source>
        <dbReference type="ARBA" id="ARBA00022679"/>
    </source>
</evidence>
<feature type="compositionally biased region" description="Basic and acidic residues" evidence="10">
    <location>
        <begin position="13"/>
        <end position="30"/>
    </location>
</feature>
<feature type="domain" description="Pyridoxamine kinase/Phosphomethylpyrimidine kinase" evidence="11">
    <location>
        <begin position="98"/>
        <end position="339"/>
    </location>
</feature>
<feature type="compositionally biased region" description="Basic and acidic residues" evidence="10">
    <location>
        <begin position="56"/>
        <end position="71"/>
    </location>
</feature>
<dbReference type="InterPro" id="IPR004399">
    <property type="entry name" value="HMP/HMP-P_kinase_dom"/>
</dbReference>
<evidence type="ECO:0000256" key="8">
    <source>
        <dbReference type="ARBA" id="ARBA00022840"/>
    </source>
</evidence>
<dbReference type="GO" id="GO:0005829">
    <property type="term" value="C:cytosol"/>
    <property type="evidence" value="ECO:0007669"/>
    <property type="project" value="TreeGrafter"/>
</dbReference>
<evidence type="ECO:0000313" key="13">
    <source>
        <dbReference type="Proteomes" id="UP000003448"/>
    </source>
</evidence>
<dbReference type="UniPathway" id="UPA00060">
    <property type="reaction ID" value="UER00138"/>
</dbReference>
<organism evidence="12 13">
    <name type="scientific">Micromonospora lupini str. Lupac 08</name>
    <dbReference type="NCBI Taxonomy" id="1150864"/>
    <lineage>
        <taxon>Bacteria</taxon>
        <taxon>Bacillati</taxon>
        <taxon>Actinomycetota</taxon>
        <taxon>Actinomycetes</taxon>
        <taxon>Micromonosporales</taxon>
        <taxon>Micromonosporaceae</taxon>
        <taxon>Micromonospora</taxon>
    </lineage>
</organism>
<dbReference type="PANTHER" id="PTHR20858">
    <property type="entry name" value="PHOSPHOMETHYLPYRIMIDINE KINASE"/>
    <property type="match status" value="1"/>
</dbReference>
<comment type="catalytic activity">
    <reaction evidence="2">
        <text>4-amino-2-methyl-5-(phosphooxymethyl)pyrimidine + ATP = 4-amino-2-methyl-5-(diphosphooxymethyl)pyrimidine + ADP</text>
        <dbReference type="Rhea" id="RHEA:19893"/>
        <dbReference type="ChEBI" id="CHEBI:30616"/>
        <dbReference type="ChEBI" id="CHEBI:57841"/>
        <dbReference type="ChEBI" id="CHEBI:58354"/>
        <dbReference type="ChEBI" id="CHEBI:456216"/>
        <dbReference type="EC" id="2.7.4.7"/>
    </reaction>
</comment>
<dbReference type="AlphaFoldDB" id="I0LC30"/>
<evidence type="ECO:0000259" key="11">
    <source>
        <dbReference type="Pfam" id="PF08543"/>
    </source>
</evidence>
<dbReference type="EC" id="2.7.1.49" evidence="12"/>
<dbReference type="InterPro" id="IPR013749">
    <property type="entry name" value="PM/HMP-P_kinase-1"/>
</dbReference>
<dbReference type="Gene3D" id="3.40.1190.20">
    <property type="match status" value="1"/>
</dbReference>
<dbReference type="EC" id="2.7.4.7" evidence="12"/>
<keyword evidence="8" id="KW-0067">ATP-binding</keyword>
<evidence type="ECO:0000256" key="3">
    <source>
        <dbReference type="ARBA" id="ARBA00003848"/>
    </source>
</evidence>
<dbReference type="NCBIfam" id="TIGR00097">
    <property type="entry name" value="HMP-P_kinase"/>
    <property type="match status" value="1"/>
</dbReference>
<comment type="function">
    <text evidence="3">Catalyzes the phosphorylation of hydroxymethylpyrimidine phosphate (HMP-P) to HMP-PP, and of HMP to HMP-P.</text>
</comment>
<comment type="pathway">
    <text evidence="4">Cofactor biosynthesis; thiamine diphosphate biosynthesis; 4-amino-2-methyl-5-diphosphomethylpyrimidine from 5-amino-1-(5-phospho-D-ribosyl)imidazole: step 3/3.</text>
</comment>
<evidence type="ECO:0000256" key="4">
    <source>
        <dbReference type="ARBA" id="ARBA00004769"/>
    </source>
</evidence>
<keyword evidence="13" id="KW-1185">Reference proteome</keyword>
<dbReference type="PANTHER" id="PTHR20858:SF17">
    <property type="entry name" value="HYDROXYMETHYLPYRIMIDINE_PHOSPHOMETHYLPYRIMIDINE KINASE THI20-RELATED"/>
    <property type="match status" value="1"/>
</dbReference>
<evidence type="ECO:0000256" key="1">
    <source>
        <dbReference type="ARBA" id="ARBA00000151"/>
    </source>
</evidence>
<evidence type="ECO:0000313" key="12">
    <source>
        <dbReference type="EMBL" id="CCH21377.1"/>
    </source>
</evidence>
<evidence type="ECO:0000256" key="6">
    <source>
        <dbReference type="ARBA" id="ARBA00022741"/>
    </source>
</evidence>
<gene>
    <name evidence="12" type="ORF">MILUP08_46274</name>
</gene>
<name>I0LC30_9ACTN</name>
<comment type="catalytic activity">
    <reaction evidence="1">
        <text>4-amino-5-hydroxymethyl-2-methylpyrimidine + ATP = 4-amino-2-methyl-5-(phosphooxymethyl)pyrimidine + ADP + H(+)</text>
        <dbReference type="Rhea" id="RHEA:23096"/>
        <dbReference type="ChEBI" id="CHEBI:15378"/>
        <dbReference type="ChEBI" id="CHEBI:16892"/>
        <dbReference type="ChEBI" id="CHEBI:30616"/>
        <dbReference type="ChEBI" id="CHEBI:58354"/>
        <dbReference type="ChEBI" id="CHEBI:456216"/>
        <dbReference type="EC" id="2.7.1.49"/>
    </reaction>
</comment>
<accession>I0LC30</accession>
<dbReference type="Proteomes" id="UP000003448">
    <property type="component" value="Unassembled WGS sequence"/>
</dbReference>
<feature type="region of interest" description="Disordered" evidence="10">
    <location>
        <begin position="1"/>
        <end position="87"/>
    </location>
</feature>
<keyword evidence="9" id="KW-0784">Thiamine biosynthesis</keyword>
<dbReference type="EMBL" id="CAIE01000041">
    <property type="protein sequence ID" value="CCH21377.1"/>
    <property type="molecule type" value="Genomic_DNA"/>
</dbReference>